<dbReference type="Pfam" id="PF00005">
    <property type="entry name" value="ABC_tran"/>
    <property type="match status" value="1"/>
</dbReference>
<proteinExistence type="predicted"/>
<dbReference type="EMBL" id="VDCQ01000011">
    <property type="protein sequence ID" value="TNJ66442.1"/>
    <property type="molecule type" value="Genomic_DNA"/>
</dbReference>
<evidence type="ECO:0000259" key="4">
    <source>
        <dbReference type="PROSITE" id="PS50893"/>
    </source>
</evidence>
<protein>
    <submittedName>
        <fullName evidence="5">ABC transporter ATP-binding protein</fullName>
    </submittedName>
</protein>
<dbReference type="PROSITE" id="PS00211">
    <property type="entry name" value="ABC_TRANSPORTER_1"/>
    <property type="match status" value="1"/>
</dbReference>
<dbReference type="GO" id="GO:0005524">
    <property type="term" value="F:ATP binding"/>
    <property type="evidence" value="ECO:0007669"/>
    <property type="project" value="UniProtKB-KW"/>
</dbReference>
<reference evidence="5 6" key="1">
    <citation type="submission" date="2019-05" db="EMBL/GenBank/DDBJ databases">
        <title>We sequenced the genome of Paenibacillus hemerocallicola KCTC 33185 for further insight into its adaptation and study the phylogeny of Paenibacillus.</title>
        <authorList>
            <person name="Narsing Rao M.P."/>
        </authorList>
    </citation>
    <scope>NUCLEOTIDE SEQUENCE [LARGE SCALE GENOMIC DNA]</scope>
    <source>
        <strain evidence="5 6">KCTC 33185</strain>
    </source>
</reference>
<keyword evidence="1" id="KW-0813">Transport</keyword>
<dbReference type="InterPro" id="IPR003593">
    <property type="entry name" value="AAA+_ATPase"/>
</dbReference>
<dbReference type="SMART" id="SM00382">
    <property type="entry name" value="AAA"/>
    <property type="match status" value="1"/>
</dbReference>
<dbReference type="InterPro" id="IPR027417">
    <property type="entry name" value="P-loop_NTPase"/>
</dbReference>
<evidence type="ECO:0000256" key="3">
    <source>
        <dbReference type="ARBA" id="ARBA00022840"/>
    </source>
</evidence>
<dbReference type="Proteomes" id="UP000307943">
    <property type="component" value="Unassembled WGS sequence"/>
</dbReference>
<evidence type="ECO:0000256" key="2">
    <source>
        <dbReference type="ARBA" id="ARBA00022741"/>
    </source>
</evidence>
<dbReference type="SUPFAM" id="SSF52540">
    <property type="entry name" value="P-loop containing nucleoside triphosphate hydrolases"/>
    <property type="match status" value="1"/>
</dbReference>
<dbReference type="GO" id="GO:0022857">
    <property type="term" value="F:transmembrane transporter activity"/>
    <property type="evidence" value="ECO:0007669"/>
    <property type="project" value="UniProtKB-ARBA"/>
</dbReference>
<dbReference type="Gene3D" id="3.40.50.300">
    <property type="entry name" value="P-loop containing nucleotide triphosphate hydrolases"/>
    <property type="match status" value="1"/>
</dbReference>
<dbReference type="InterPro" id="IPR017871">
    <property type="entry name" value="ABC_transporter-like_CS"/>
</dbReference>
<dbReference type="InterPro" id="IPR015854">
    <property type="entry name" value="ABC_transpr_LolD-like"/>
</dbReference>
<dbReference type="GO" id="GO:0016887">
    <property type="term" value="F:ATP hydrolysis activity"/>
    <property type="evidence" value="ECO:0007669"/>
    <property type="project" value="InterPro"/>
</dbReference>
<evidence type="ECO:0000313" key="5">
    <source>
        <dbReference type="EMBL" id="TNJ66442.1"/>
    </source>
</evidence>
<keyword evidence="6" id="KW-1185">Reference proteome</keyword>
<evidence type="ECO:0000313" key="6">
    <source>
        <dbReference type="Proteomes" id="UP000307943"/>
    </source>
</evidence>
<organism evidence="5 6">
    <name type="scientific">Paenibacillus hemerocallicola</name>
    <dbReference type="NCBI Taxonomy" id="1172614"/>
    <lineage>
        <taxon>Bacteria</taxon>
        <taxon>Bacillati</taxon>
        <taxon>Bacillota</taxon>
        <taxon>Bacilli</taxon>
        <taxon>Bacillales</taxon>
        <taxon>Paenibacillaceae</taxon>
        <taxon>Paenibacillus</taxon>
    </lineage>
</organism>
<name>A0A5C4TC26_9BACL</name>
<dbReference type="AlphaFoldDB" id="A0A5C4TC26"/>
<accession>A0A5C4TC26</accession>
<gene>
    <name evidence="5" type="ORF">FE784_10515</name>
</gene>
<dbReference type="PANTHER" id="PTHR24220:SF648">
    <property type="entry name" value="ABC TRANSPORTER ATP-BINDING PROTEIN YTRE"/>
    <property type="match status" value="1"/>
</dbReference>
<dbReference type="InterPro" id="IPR003439">
    <property type="entry name" value="ABC_transporter-like_ATP-bd"/>
</dbReference>
<dbReference type="InterPro" id="IPR017911">
    <property type="entry name" value="MacB-like_ATP-bd"/>
</dbReference>
<dbReference type="GO" id="GO:0098796">
    <property type="term" value="C:membrane protein complex"/>
    <property type="evidence" value="ECO:0007669"/>
    <property type="project" value="UniProtKB-ARBA"/>
</dbReference>
<dbReference type="FunFam" id="3.40.50.300:FF:000032">
    <property type="entry name" value="Export ABC transporter ATP-binding protein"/>
    <property type="match status" value="1"/>
</dbReference>
<sequence>MIEVQAVSHQFAIGKKGRERIVPVLHHIDMHVKQGEIVAIVGRSGSGKSTLLNLISGYIRPTIGDIRVGGRTVTKFSEGQWADFRLEHFGFIFQSFQLIPSMTAFENVELPLVLKGVGLAQRRKRVNDLLERVGLSDCAGHYPGELSGGQQQRVSVARALVLNPPVVLADEPTGSLDSDNERQLLALIGELNREQGITFLMITHDEQVAEVAHRTVLLQDGRIRPRPHGSGFLSNGIGQADSPAVWQASLNDEESRR</sequence>
<dbReference type="PROSITE" id="PS50893">
    <property type="entry name" value="ABC_TRANSPORTER_2"/>
    <property type="match status" value="1"/>
</dbReference>
<comment type="caution">
    <text evidence="5">The sequence shown here is derived from an EMBL/GenBank/DDBJ whole genome shotgun (WGS) entry which is preliminary data.</text>
</comment>
<dbReference type="PANTHER" id="PTHR24220">
    <property type="entry name" value="IMPORT ATP-BINDING PROTEIN"/>
    <property type="match status" value="1"/>
</dbReference>
<feature type="domain" description="ABC transporter" evidence="4">
    <location>
        <begin position="2"/>
        <end position="245"/>
    </location>
</feature>
<dbReference type="RefSeq" id="WP_139602198.1">
    <property type="nucleotide sequence ID" value="NZ_VDCQ01000011.1"/>
</dbReference>
<keyword evidence="3 5" id="KW-0067">ATP-binding</keyword>
<keyword evidence="2" id="KW-0547">Nucleotide-binding</keyword>
<dbReference type="OrthoDB" id="9791546at2"/>
<dbReference type="CDD" id="cd03255">
    <property type="entry name" value="ABC_MJ0796_LolCDE_FtsE"/>
    <property type="match status" value="1"/>
</dbReference>
<evidence type="ECO:0000256" key="1">
    <source>
        <dbReference type="ARBA" id="ARBA00022448"/>
    </source>
</evidence>
<dbReference type="GO" id="GO:0005886">
    <property type="term" value="C:plasma membrane"/>
    <property type="evidence" value="ECO:0007669"/>
    <property type="project" value="TreeGrafter"/>
</dbReference>